<dbReference type="Pfam" id="PF09849">
    <property type="entry name" value="DUF2076"/>
    <property type="match status" value="1"/>
</dbReference>
<organism evidence="2 3">
    <name type="scientific">Azospirillum brasilense</name>
    <dbReference type="NCBI Taxonomy" id="192"/>
    <lineage>
        <taxon>Bacteria</taxon>
        <taxon>Pseudomonadati</taxon>
        <taxon>Pseudomonadota</taxon>
        <taxon>Alphaproteobacteria</taxon>
        <taxon>Rhodospirillales</taxon>
        <taxon>Azospirillaceae</taxon>
        <taxon>Azospirillum</taxon>
    </lineage>
</organism>
<keyword evidence="2" id="KW-0614">Plasmid</keyword>
<gene>
    <name evidence="2" type="ORF">CHT98_23095</name>
</gene>
<evidence type="ECO:0000313" key="2">
    <source>
        <dbReference type="EMBL" id="OYD82084.1"/>
    </source>
</evidence>
<dbReference type="EMBL" id="NOWT01000026">
    <property type="protein sequence ID" value="OYD82084.1"/>
    <property type="molecule type" value="Genomic_DNA"/>
</dbReference>
<dbReference type="Proteomes" id="UP000215367">
    <property type="component" value="Unassembled WGS sequence"/>
</dbReference>
<protein>
    <submittedName>
        <fullName evidence="2">Uncharacterized protein</fullName>
    </submittedName>
</protein>
<dbReference type="RefSeq" id="WP_143271983.1">
    <property type="nucleotide sequence ID" value="NZ_NOWT01000026.1"/>
</dbReference>
<dbReference type="AlphaFoldDB" id="A0A235H988"/>
<feature type="non-terminal residue" evidence="2">
    <location>
        <position position="1"/>
    </location>
</feature>
<evidence type="ECO:0000313" key="3">
    <source>
        <dbReference type="Proteomes" id="UP000215367"/>
    </source>
</evidence>
<sequence length="68" mass="6688">GGGFMAGAMQTAMGVAGGMLIGSALSSAFSGGGEAIAQEAQGVVDQVDEEIPSEEDSWGGFGGDEEEF</sequence>
<accession>A0A235H988</accession>
<feature type="region of interest" description="Disordered" evidence="1">
    <location>
        <begin position="48"/>
        <end position="68"/>
    </location>
</feature>
<dbReference type="InterPro" id="IPR018648">
    <property type="entry name" value="DUF2076"/>
</dbReference>
<evidence type="ECO:0000256" key="1">
    <source>
        <dbReference type="SAM" id="MobiDB-lite"/>
    </source>
</evidence>
<comment type="caution">
    <text evidence="2">The sequence shown here is derived from an EMBL/GenBank/DDBJ whole genome shotgun (WGS) entry which is preliminary data.</text>
</comment>
<reference evidence="2 3" key="1">
    <citation type="submission" date="2017-07" db="EMBL/GenBank/DDBJ databases">
        <title>Whole genome sequence of Azospirillum brasilense 2A1, a potential biofertilizer strain.</title>
        <authorList>
            <person name="Fontana C.A."/>
            <person name="Toffoli L.M."/>
            <person name="Salazar S.M."/>
            <person name="Puglisi E."/>
            <person name="Pedraza R."/>
            <person name="Bassi D."/>
            <person name="Cocconcelli P.S."/>
        </authorList>
    </citation>
    <scope>NUCLEOTIDE SEQUENCE [LARGE SCALE GENOMIC DNA]</scope>
    <source>
        <strain evidence="2 3">2A1</strain>
        <plasmid evidence="2">unnamed</plasmid>
    </source>
</reference>
<geneLocation type="plasmid" evidence="2">
    <name>unnamed</name>
</geneLocation>
<name>A0A235H988_AZOBR</name>
<proteinExistence type="predicted"/>